<reference evidence="2" key="1">
    <citation type="submission" date="2020-10" db="EMBL/GenBank/DDBJ databases">
        <authorList>
            <person name="Gilroy R."/>
        </authorList>
    </citation>
    <scope>NUCLEOTIDE SEQUENCE</scope>
    <source>
        <strain evidence="2">CHK180-2868</strain>
    </source>
</reference>
<keyword evidence="1" id="KW-1133">Transmembrane helix</keyword>
<name>A0A9D1A4X5_9FIRM</name>
<evidence type="ECO:0000313" key="3">
    <source>
        <dbReference type="Proteomes" id="UP000824250"/>
    </source>
</evidence>
<feature type="transmembrane region" description="Helical" evidence="1">
    <location>
        <begin position="33"/>
        <end position="54"/>
    </location>
</feature>
<keyword evidence="1" id="KW-0472">Membrane</keyword>
<dbReference type="EMBL" id="DVGC01000034">
    <property type="protein sequence ID" value="HIR05570.1"/>
    <property type="molecule type" value="Genomic_DNA"/>
</dbReference>
<keyword evidence="1" id="KW-0812">Transmembrane</keyword>
<dbReference type="AlphaFoldDB" id="A0A9D1A4X5"/>
<proteinExistence type="predicted"/>
<dbReference type="Proteomes" id="UP000824250">
    <property type="component" value="Unassembled WGS sequence"/>
</dbReference>
<evidence type="ECO:0000256" key="1">
    <source>
        <dbReference type="SAM" id="Phobius"/>
    </source>
</evidence>
<comment type="caution">
    <text evidence="2">The sequence shown here is derived from an EMBL/GenBank/DDBJ whole genome shotgun (WGS) entry which is preliminary data.</text>
</comment>
<accession>A0A9D1A4X5</accession>
<reference evidence="2" key="2">
    <citation type="journal article" date="2021" name="PeerJ">
        <title>Extensive microbial diversity within the chicken gut microbiome revealed by metagenomics and culture.</title>
        <authorList>
            <person name="Gilroy R."/>
            <person name="Ravi A."/>
            <person name="Getino M."/>
            <person name="Pursley I."/>
            <person name="Horton D.L."/>
            <person name="Alikhan N.F."/>
            <person name="Baker D."/>
            <person name="Gharbi K."/>
            <person name="Hall N."/>
            <person name="Watson M."/>
            <person name="Adriaenssens E.M."/>
            <person name="Foster-Nyarko E."/>
            <person name="Jarju S."/>
            <person name="Secka A."/>
            <person name="Antonio M."/>
            <person name="Oren A."/>
            <person name="Chaudhuri R.R."/>
            <person name="La Ragione R."/>
            <person name="Hildebrand F."/>
            <person name="Pallen M.J."/>
        </authorList>
    </citation>
    <scope>NUCLEOTIDE SEQUENCE</scope>
    <source>
        <strain evidence="2">CHK180-2868</strain>
    </source>
</reference>
<feature type="transmembrane region" description="Helical" evidence="1">
    <location>
        <begin position="7"/>
        <end position="27"/>
    </location>
</feature>
<organism evidence="2 3">
    <name type="scientific">Candidatus Copromonas faecavium</name>
    <name type="common">nom. illeg.</name>
    <dbReference type="NCBI Taxonomy" id="2840740"/>
    <lineage>
        <taxon>Bacteria</taxon>
        <taxon>Bacillati</taxon>
        <taxon>Bacillota</taxon>
        <taxon>Clostridia</taxon>
        <taxon>Lachnospirales</taxon>
        <taxon>Lachnospiraceae</taxon>
        <taxon>Candidatus Copromonas (nom. illeg.)</taxon>
    </lineage>
</organism>
<sequence length="68" mass="7621">MKRVLAWIGIFVIAALFLLLIILTATGAEANTIMAVLFCLIIFPVILYGCILFYRVTKKDEKKDGKES</sequence>
<evidence type="ECO:0000313" key="2">
    <source>
        <dbReference type="EMBL" id="HIR05570.1"/>
    </source>
</evidence>
<protein>
    <submittedName>
        <fullName evidence="2">Uncharacterized protein</fullName>
    </submittedName>
</protein>
<gene>
    <name evidence="2" type="ORF">IAB28_06350</name>
</gene>